<keyword evidence="2 4" id="KW-0547">Nucleotide-binding</keyword>
<dbReference type="InterPro" id="IPR029047">
    <property type="entry name" value="HSP70_peptide-bd_sf"/>
</dbReference>
<reference evidence="6 7" key="1">
    <citation type="submission" date="2019-03" db="EMBL/GenBank/DDBJ databases">
        <authorList>
            <person name="Gaulin E."/>
            <person name="Dumas B."/>
        </authorList>
    </citation>
    <scope>NUCLEOTIDE SEQUENCE [LARGE SCALE GENOMIC DNA]</scope>
    <source>
        <strain evidence="6">CBS 568.67</strain>
    </source>
</reference>
<keyword evidence="3 4" id="KW-0067">ATP-binding</keyword>
<reference evidence="5" key="2">
    <citation type="submission" date="2019-06" db="EMBL/GenBank/DDBJ databases">
        <title>Genomics analysis of Aphanomyces spp. identifies a new class of oomycete effector associated with host adaptation.</title>
        <authorList>
            <person name="Gaulin E."/>
        </authorList>
    </citation>
    <scope>NUCLEOTIDE SEQUENCE</scope>
    <source>
        <strain evidence="5">CBS 578.67</strain>
    </source>
</reference>
<dbReference type="PANTHER" id="PTHR19375">
    <property type="entry name" value="HEAT SHOCK PROTEIN 70KDA"/>
    <property type="match status" value="1"/>
</dbReference>
<dbReference type="Gene3D" id="3.30.30.30">
    <property type="match status" value="1"/>
</dbReference>
<protein>
    <submittedName>
        <fullName evidence="6">Aste57867_11440 protein</fullName>
    </submittedName>
</protein>
<evidence type="ECO:0000256" key="2">
    <source>
        <dbReference type="ARBA" id="ARBA00022741"/>
    </source>
</evidence>
<dbReference type="Gene3D" id="3.90.640.10">
    <property type="entry name" value="Actin, Chain A, domain 4"/>
    <property type="match status" value="1"/>
</dbReference>
<dbReference type="InterPro" id="IPR043129">
    <property type="entry name" value="ATPase_NBD"/>
</dbReference>
<dbReference type="Proteomes" id="UP000332933">
    <property type="component" value="Unassembled WGS sequence"/>
</dbReference>
<dbReference type="PROSITE" id="PS01036">
    <property type="entry name" value="HSP70_3"/>
    <property type="match status" value="1"/>
</dbReference>
<dbReference type="SUPFAM" id="SSF53067">
    <property type="entry name" value="Actin-like ATPase domain"/>
    <property type="match status" value="2"/>
</dbReference>
<dbReference type="FunFam" id="3.90.640.10:FF:000010">
    <property type="entry name" value="heat shock 70 kDa protein 14"/>
    <property type="match status" value="1"/>
</dbReference>
<dbReference type="CDD" id="cd24028">
    <property type="entry name" value="ASKHA_NBD_HSP70_HSPA1-like"/>
    <property type="match status" value="1"/>
</dbReference>
<dbReference type="SUPFAM" id="SSF100920">
    <property type="entry name" value="Heat shock protein 70kD (HSP70), peptide-binding domain"/>
    <property type="match status" value="1"/>
</dbReference>
<comment type="similarity">
    <text evidence="1 4">Belongs to the heat shock protein 70 family.</text>
</comment>
<accession>A0A485KUV6</accession>
<dbReference type="AlphaFoldDB" id="A0A485KUV6"/>
<dbReference type="EMBL" id="VJMH01005282">
    <property type="protein sequence ID" value="KAF0697908.1"/>
    <property type="molecule type" value="Genomic_DNA"/>
</dbReference>
<evidence type="ECO:0000313" key="5">
    <source>
        <dbReference type="EMBL" id="KAF0697908.1"/>
    </source>
</evidence>
<keyword evidence="7" id="KW-1185">Reference proteome</keyword>
<dbReference type="OrthoDB" id="66550at2759"/>
<dbReference type="Gene3D" id="2.60.34.10">
    <property type="entry name" value="Substrate Binding Domain Of DNAk, Chain A, domain 1"/>
    <property type="match status" value="1"/>
</dbReference>
<organism evidence="6 7">
    <name type="scientific">Aphanomyces stellatus</name>
    <dbReference type="NCBI Taxonomy" id="120398"/>
    <lineage>
        <taxon>Eukaryota</taxon>
        <taxon>Sar</taxon>
        <taxon>Stramenopiles</taxon>
        <taxon>Oomycota</taxon>
        <taxon>Saprolegniomycetes</taxon>
        <taxon>Saprolegniales</taxon>
        <taxon>Verrucalvaceae</taxon>
        <taxon>Aphanomyces</taxon>
    </lineage>
</organism>
<dbReference type="Pfam" id="PF00012">
    <property type="entry name" value="HSP70"/>
    <property type="match status" value="1"/>
</dbReference>
<evidence type="ECO:0000256" key="4">
    <source>
        <dbReference type="RuleBase" id="RU003322"/>
    </source>
</evidence>
<dbReference type="Gene3D" id="3.30.420.40">
    <property type="match status" value="2"/>
</dbReference>
<evidence type="ECO:0000256" key="3">
    <source>
        <dbReference type="ARBA" id="ARBA00022840"/>
    </source>
</evidence>
<dbReference type="GO" id="GO:0005524">
    <property type="term" value="F:ATP binding"/>
    <property type="evidence" value="ECO:0007669"/>
    <property type="project" value="UniProtKB-KW"/>
</dbReference>
<dbReference type="InterPro" id="IPR013126">
    <property type="entry name" value="Hsp_70_fam"/>
</dbReference>
<dbReference type="GO" id="GO:0140662">
    <property type="term" value="F:ATP-dependent protein folding chaperone"/>
    <property type="evidence" value="ECO:0007669"/>
    <property type="project" value="InterPro"/>
</dbReference>
<evidence type="ECO:0000313" key="7">
    <source>
        <dbReference type="Proteomes" id="UP000332933"/>
    </source>
</evidence>
<dbReference type="InterPro" id="IPR018181">
    <property type="entry name" value="Heat_shock_70_CS"/>
</dbReference>
<proteinExistence type="inferred from homology"/>
<dbReference type="PRINTS" id="PR00301">
    <property type="entry name" value="HEATSHOCK70"/>
</dbReference>
<evidence type="ECO:0000256" key="1">
    <source>
        <dbReference type="ARBA" id="ARBA00007381"/>
    </source>
</evidence>
<sequence>MASIGIDFGTTHACVGVWANGKVQVIANDQGFRTTPCIVSFAEDDVVVGDSAVAKLHSNSANTVYHLKRVLGKKHKDVHASDFVKDWSFDLAADKSGHPVAKILDGTKEIPAVEFCTLILKKLKALAEDYTGEVVKTCVLSVPQEYNDAQKALLQEAATAADLSVLRYISEPIAAAIAYGLDEDKKNESKVAVVVDIGGASSNLALLSVDKGLFNILATESDHKLGGELFTSAVVEHCLKTFERQKKVKVAADNVRAIHRVKVACEQAKKSLSTQSQVSIEVDSLAEGEDLIVKLSRSRFEEMVGDHIRKVTKDIATLLEGAGYEKDSVDHVLLVGGSSRIPKVQAAVEDFFDGKKALVTIAPDEAVAFGATVEAATLSETADWTLPTDPHNNVEAVPLTLSLGLADGTVYEMIHRGTVLPATTQEVFTTHQDNQTAVYLQVYEGQRLLKKDNTLLANLTLSGIPEMDKGEAEVEVSFNVTRKGQLTVKAHVRNAEGGSKALTVSSDSKRVVDVDAIVAAAEAAADEDDAIMAELEAKAEAEEIAAAVAAGSKSTAGQEGEDMD</sequence>
<evidence type="ECO:0000313" key="6">
    <source>
        <dbReference type="EMBL" id="VFT88301.1"/>
    </source>
</evidence>
<gene>
    <name evidence="6" type="primary">Aste57867_11440</name>
    <name evidence="5" type="ORF">As57867_011398</name>
    <name evidence="6" type="ORF">ASTE57867_11440</name>
</gene>
<name>A0A485KUV6_9STRA</name>
<dbReference type="EMBL" id="CAADRA010005303">
    <property type="protein sequence ID" value="VFT88301.1"/>
    <property type="molecule type" value="Genomic_DNA"/>
</dbReference>